<reference evidence="4 5" key="1">
    <citation type="submission" date="2015-03" db="EMBL/GenBank/DDBJ databases">
        <authorList>
            <consortium name="Pathogen Informatics"/>
        </authorList>
    </citation>
    <scope>NUCLEOTIDE SEQUENCE [LARGE SCALE GENOMIC DNA]</scope>
    <source>
        <strain evidence="2 5">C09601061</strain>
        <strain evidence="4">N09902308</strain>
    </source>
</reference>
<sequence>MCPSVRVRNAPTISSSPAQIRDTSDLEMPVSTPIASTRSSTARVEIPCT</sequence>
<evidence type="ECO:0000313" key="5">
    <source>
        <dbReference type="Proteomes" id="UP000046680"/>
    </source>
</evidence>
<evidence type="ECO:0000313" key="2">
    <source>
        <dbReference type="EMBL" id="CFR90560.1"/>
    </source>
</evidence>
<proteinExistence type="predicted"/>
<reference evidence="3" key="2">
    <citation type="submission" date="2015-03" db="EMBL/GenBank/DDBJ databases">
        <authorList>
            <consortium name="Pathogen Informatics"/>
            <person name="Murphy D."/>
        </authorList>
    </citation>
    <scope>NUCLEOTIDE SEQUENCE</scope>
    <source>
        <strain evidence="3">N09902308</strain>
    </source>
</reference>
<evidence type="ECO:0000313" key="4">
    <source>
        <dbReference type="Proteomes" id="UP000039021"/>
    </source>
</evidence>
<dbReference type="AlphaFoldDB" id="A0A654U3C1"/>
<protein>
    <submittedName>
        <fullName evidence="2">Uncharacterized protein</fullName>
    </submittedName>
</protein>
<evidence type="ECO:0000256" key="1">
    <source>
        <dbReference type="SAM" id="MobiDB-lite"/>
    </source>
</evidence>
<gene>
    <name evidence="2" type="ORF">ERS007657_02850</name>
    <name evidence="3" type="ORF">ERS007739_02567</name>
</gene>
<dbReference type="EMBL" id="CSBK01001191">
    <property type="protein sequence ID" value="COY41006.1"/>
    <property type="molecule type" value="Genomic_DNA"/>
</dbReference>
<feature type="region of interest" description="Disordered" evidence="1">
    <location>
        <begin position="1"/>
        <end position="49"/>
    </location>
</feature>
<organism evidence="2 5">
    <name type="scientific">Mycobacterium tuberculosis</name>
    <dbReference type="NCBI Taxonomy" id="1773"/>
    <lineage>
        <taxon>Bacteria</taxon>
        <taxon>Bacillati</taxon>
        <taxon>Actinomycetota</taxon>
        <taxon>Actinomycetes</taxon>
        <taxon>Mycobacteriales</taxon>
        <taxon>Mycobacteriaceae</taxon>
        <taxon>Mycobacterium</taxon>
        <taxon>Mycobacterium tuberculosis complex</taxon>
    </lineage>
</organism>
<accession>A0A654U3C1</accession>
<evidence type="ECO:0000313" key="3">
    <source>
        <dbReference type="EMBL" id="COY41006.1"/>
    </source>
</evidence>
<feature type="compositionally biased region" description="Polar residues" evidence="1">
    <location>
        <begin position="33"/>
        <end position="42"/>
    </location>
</feature>
<dbReference type="Proteomes" id="UP000046680">
    <property type="component" value="Unassembled WGS sequence"/>
</dbReference>
<dbReference type="EMBL" id="CGCX01001200">
    <property type="protein sequence ID" value="CFR90560.1"/>
    <property type="molecule type" value="Genomic_DNA"/>
</dbReference>
<name>A0A654U3C1_MYCTX</name>
<dbReference type="Proteomes" id="UP000039021">
    <property type="component" value="Unassembled WGS sequence"/>
</dbReference>